<keyword evidence="3" id="KW-1185">Reference proteome</keyword>
<feature type="chain" id="PRO_5040399360" evidence="1">
    <location>
        <begin position="21"/>
        <end position="131"/>
    </location>
</feature>
<evidence type="ECO:0000256" key="1">
    <source>
        <dbReference type="SAM" id="SignalP"/>
    </source>
</evidence>
<name>A0A9P7DQE6_9AGAM</name>
<feature type="signal peptide" evidence="1">
    <location>
        <begin position="1"/>
        <end position="20"/>
    </location>
</feature>
<evidence type="ECO:0000313" key="2">
    <source>
        <dbReference type="EMBL" id="KAG1800400.1"/>
    </source>
</evidence>
<organism evidence="2 3">
    <name type="scientific">Suillus plorans</name>
    <dbReference type="NCBI Taxonomy" id="116603"/>
    <lineage>
        <taxon>Eukaryota</taxon>
        <taxon>Fungi</taxon>
        <taxon>Dikarya</taxon>
        <taxon>Basidiomycota</taxon>
        <taxon>Agaricomycotina</taxon>
        <taxon>Agaricomycetes</taxon>
        <taxon>Agaricomycetidae</taxon>
        <taxon>Boletales</taxon>
        <taxon>Suillineae</taxon>
        <taxon>Suillaceae</taxon>
        <taxon>Suillus</taxon>
    </lineage>
</organism>
<keyword evidence="1" id="KW-0732">Signal</keyword>
<comment type="caution">
    <text evidence="2">The sequence shown here is derived from an EMBL/GenBank/DDBJ whole genome shotgun (WGS) entry which is preliminary data.</text>
</comment>
<proteinExistence type="predicted"/>
<dbReference type="EMBL" id="JABBWE010000009">
    <property type="protein sequence ID" value="KAG1800400.1"/>
    <property type="molecule type" value="Genomic_DNA"/>
</dbReference>
<dbReference type="AlphaFoldDB" id="A0A9P7DQE6"/>
<evidence type="ECO:0000313" key="3">
    <source>
        <dbReference type="Proteomes" id="UP000719766"/>
    </source>
</evidence>
<protein>
    <submittedName>
        <fullName evidence="2">Uncharacterized protein</fullName>
    </submittedName>
</protein>
<accession>A0A9P7DQE6</accession>
<gene>
    <name evidence="2" type="ORF">HD556DRAFT_1343300</name>
</gene>
<dbReference type="Proteomes" id="UP000719766">
    <property type="component" value="Unassembled WGS sequence"/>
</dbReference>
<sequence>MHFFLLTIVVTLTASMSVNAATPCVPHNDPEATCQTNSDCCDGYICFYRSVSMSRSLCFHGSPVHHRSRDQARSASSSRLRIEPAARETRRDSESCFCFRVGIIRVDGTTSKKRDHIKQWIRYCIFFWIQE</sequence>
<dbReference type="OrthoDB" id="10340586at2759"/>
<dbReference type="RefSeq" id="XP_041164386.1">
    <property type="nucleotide sequence ID" value="XM_041302167.1"/>
</dbReference>
<dbReference type="GeneID" id="64595931"/>
<reference evidence="2" key="1">
    <citation type="journal article" date="2020" name="New Phytol.">
        <title>Comparative genomics reveals dynamic genome evolution in host specialist ectomycorrhizal fungi.</title>
        <authorList>
            <person name="Lofgren L.A."/>
            <person name="Nguyen N.H."/>
            <person name="Vilgalys R."/>
            <person name="Ruytinx J."/>
            <person name="Liao H.L."/>
            <person name="Branco S."/>
            <person name="Kuo A."/>
            <person name="LaButti K."/>
            <person name="Lipzen A."/>
            <person name="Andreopoulos W."/>
            <person name="Pangilinan J."/>
            <person name="Riley R."/>
            <person name="Hundley H."/>
            <person name="Na H."/>
            <person name="Barry K."/>
            <person name="Grigoriev I.V."/>
            <person name="Stajich J.E."/>
            <person name="Kennedy P.G."/>
        </authorList>
    </citation>
    <scope>NUCLEOTIDE SEQUENCE</scope>
    <source>
        <strain evidence="2">S12</strain>
    </source>
</reference>